<feature type="transmembrane region" description="Helical" evidence="8">
    <location>
        <begin position="313"/>
        <end position="336"/>
    </location>
</feature>
<feature type="transmembrane region" description="Helical" evidence="8">
    <location>
        <begin position="348"/>
        <end position="371"/>
    </location>
</feature>
<protein>
    <submittedName>
        <fullName evidence="10">MFS transporter</fullName>
    </submittedName>
</protein>
<keyword evidence="5 8" id="KW-0812">Transmembrane</keyword>
<evidence type="ECO:0000313" key="10">
    <source>
        <dbReference type="EMBL" id="ROO26162.1"/>
    </source>
</evidence>
<feature type="transmembrane region" description="Helical" evidence="8">
    <location>
        <begin position="21"/>
        <end position="39"/>
    </location>
</feature>
<dbReference type="InterPro" id="IPR011701">
    <property type="entry name" value="MFS"/>
</dbReference>
<accession>A0A423PKV5</accession>
<comment type="similarity">
    <text evidence="2">Belongs to the major facilitator superfamily.</text>
</comment>
<feature type="transmembrane region" description="Helical" evidence="8">
    <location>
        <begin position="90"/>
        <end position="110"/>
    </location>
</feature>
<evidence type="ECO:0000256" key="6">
    <source>
        <dbReference type="ARBA" id="ARBA00022989"/>
    </source>
</evidence>
<feature type="transmembrane region" description="Helical" evidence="8">
    <location>
        <begin position="224"/>
        <end position="246"/>
    </location>
</feature>
<feature type="transmembrane region" description="Helical" evidence="8">
    <location>
        <begin position="59"/>
        <end position="78"/>
    </location>
</feature>
<dbReference type="SUPFAM" id="SSF103473">
    <property type="entry name" value="MFS general substrate transporter"/>
    <property type="match status" value="1"/>
</dbReference>
<keyword evidence="3" id="KW-0813">Transport</keyword>
<dbReference type="PANTHER" id="PTHR43271">
    <property type="entry name" value="BLL2771 PROTEIN"/>
    <property type="match status" value="1"/>
</dbReference>
<evidence type="ECO:0000313" key="11">
    <source>
        <dbReference type="Proteomes" id="UP000283993"/>
    </source>
</evidence>
<feature type="transmembrane region" description="Helical" evidence="8">
    <location>
        <begin position="146"/>
        <end position="167"/>
    </location>
</feature>
<evidence type="ECO:0000256" key="5">
    <source>
        <dbReference type="ARBA" id="ARBA00022692"/>
    </source>
</evidence>
<feature type="transmembrane region" description="Helical" evidence="8">
    <location>
        <begin position="173"/>
        <end position="195"/>
    </location>
</feature>
<sequence>MNEASRDGTGLARGTPGARRALVALFAAGFATFSSLYSVQALMPLFSQTFGVSPAESSLSLSLTTGVLALTLFVAGLMSEAIDRKRMMAASLLISAGLSIAAAFSPGWHALLAARALEGIALGGVPALAMAYLSEEMRAGDLGFAMGLYIGGSAFGGMSGRVLAGVVADIGGWRASMAVIGGLGLFCAAVFILLLPPSRHFRARRGLALSEHFEPIARHLRHPALPWLFACGFILMGAFVTVYNYIGYRLAAPPFGLSQSAIGAIFVVYLLGIAASALFGRLADRYGRAPVLVAALSVMSLGLLLMLPASLPFIVAGIALVTVGFFAGHSVASGWVGPLAGAGKGQAAGLYLLAYYLGSSIVGALGGVVWSRYGWPGVAAMVGTLTALGMLATIRLALWQGRG</sequence>
<keyword evidence="6 8" id="KW-1133">Transmembrane helix</keyword>
<dbReference type="Gene3D" id="1.20.1250.20">
    <property type="entry name" value="MFS general substrate transporter like domains"/>
    <property type="match status" value="1"/>
</dbReference>
<evidence type="ECO:0000256" key="1">
    <source>
        <dbReference type="ARBA" id="ARBA00004651"/>
    </source>
</evidence>
<dbReference type="InterPro" id="IPR036259">
    <property type="entry name" value="MFS_trans_sf"/>
</dbReference>
<dbReference type="EMBL" id="AYKH01000023">
    <property type="protein sequence ID" value="ROO26162.1"/>
    <property type="molecule type" value="Genomic_DNA"/>
</dbReference>
<comment type="subcellular location">
    <subcellularLocation>
        <location evidence="1">Cell membrane</location>
        <topology evidence="1">Multi-pass membrane protein</topology>
    </subcellularLocation>
</comment>
<keyword evidence="4" id="KW-1003">Cell membrane</keyword>
<feature type="domain" description="Major facilitator superfamily (MFS) profile" evidence="9">
    <location>
        <begin position="21"/>
        <end position="401"/>
    </location>
</feature>
<dbReference type="PROSITE" id="PS50850">
    <property type="entry name" value="MFS"/>
    <property type="match status" value="1"/>
</dbReference>
<keyword evidence="11" id="KW-1185">Reference proteome</keyword>
<dbReference type="GO" id="GO:0022857">
    <property type="term" value="F:transmembrane transporter activity"/>
    <property type="evidence" value="ECO:0007669"/>
    <property type="project" value="InterPro"/>
</dbReference>
<proteinExistence type="inferred from homology"/>
<dbReference type="Pfam" id="PF07690">
    <property type="entry name" value="MFS_1"/>
    <property type="match status" value="2"/>
</dbReference>
<dbReference type="CDD" id="cd17324">
    <property type="entry name" value="MFS_NepI_like"/>
    <property type="match status" value="1"/>
</dbReference>
<evidence type="ECO:0000259" key="9">
    <source>
        <dbReference type="PROSITE" id="PS50850"/>
    </source>
</evidence>
<evidence type="ECO:0000256" key="2">
    <source>
        <dbReference type="ARBA" id="ARBA00008335"/>
    </source>
</evidence>
<feature type="transmembrane region" description="Helical" evidence="8">
    <location>
        <begin position="377"/>
        <end position="398"/>
    </location>
</feature>
<evidence type="ECO:0000256" key="8">
    <source>
        <dbReference type="SAM" id="Phobius"/>
    </source>
</evidence>
<keyword evidence="7 8" id="KW-0472">Membrane</keyword>
<evidence type="ECO:0000256" key="7">
    <source>
        <dbReference type="ARBA" id="ARBA00023136"/>
    </source>
</evidence>
<dbReference type="InterPro" id="IPR020846">
    <property type="entry name" value="MFS_dom"/>
</dbReference>
<feature type="transmembrane region" description="Helical" evidence="8">
    <location>
        <begin position="116"/>
        <end position="134"/>
    </location>
</feature>
<reference evidence="10 11" key="1">
    <citation type="submission" date="2013-10" db="EMBL/GenBank/DDBJ databases">
        <title>Salinisphaera orenii MK-B5 Genome Sequencing.</title>
        <authorList>
            <person name="Lai Q."/>
            <person name="Li C."/>
            <person name="Shao Z."/>
        </authorList>
    </citation>
    <scope>NUCLEOTIDE SEQUENCE [LARGE SCALE GENOMIC DNA]</scope>
    <source>
        <strain evidence="10 11">MK-B5</strain>
    </source>
</reference>
<gene>
    <name evidence="10" type="ORF">SAOR_10660</name>
</gene>
<name>A0A423PKV5_9GAMM</name>
<dbReference type="PANTHER" id="PTHR43271:SF1">
    <property type="entry name" value="INNER MEMBRANE TRANSPORT PROTEIN YNFM"/>
    <property type="match status" value="1"/>
</dbReference>
<organism evidence="10 11">
    <name type="scientific">Salinisphaera orenii MK-B5</name>
    <dbReference type="NCBI Taxonomy" id="856730"/>
    <lineage>
        <taxon>Bacteria</taxon>
        <taxon>Pseudomonadati</taxon>
        <taxon>Pseudomonadota</taxon>
        <taxon>Gammaproteobacteria</taxon>
        <taxon>Salinisphaerales</taxon>
        <taxon>Salinisphaeraceae</taxon>
        <taxon>Salinisphaera</taxon>
    </lineage>
</organism>
<feature type="transmembrane region" description="Helical" evidence="8">
    <location>
        <begin position="258"/>
        <end position="279"/>
    </location>
</feature>
<comment type="caution">
    <text evidence="10">The sequence shown here is derived from an EMBL/GenBank/DDBJ whole genome shotgun (WGS) entry which is preliminary data.</text>
</comment>
<dbReference type="AlphaFoldDB" id="A0A423PKV5"/>
<dbReference type="Proteomes" id="UP000283993">
    <property type="component" value="Unassembled WGS sequence"/>
</dbReference>
<dbReference type="RefSeq" id="WP_123631419.1">
    <property type="nucleotide sequence ID" value="NZ_AYKH01000023.1"/>
</dbReference>
<evidence type="ECO:0000256" key="3">
    <source>
        <dbReference type="ARBA" id="ARBA00022448"/>
    </source>
</evidence>
<evidence type="ECO:0000256" key="4">
    <source>
        <dbReference type="ARBA" id="ARBA00022475"/>
    </source>
</evidence>
<dbReference type="GO" id="GO:0005886">
    <property type="term" value="C:plasma membrane"/>
    <property type="evidence" value="ECO:0007669"/>
    <property type="project" value="UniProtKB-SubCell"/>
</dbReference>
<feature type="transmembrane region" description="Helical" evidence="8">
    <location>
        <begin position="291"/>
        <end position="307"/>
    </location>
</feature>